<evidence type="ECO:0000313" key="1">
    <source>
        <dbReference type="EMBL" id="ABY90382.1"/>
    </source>
</evidence>
<dbReference type="Proteomes" id="UP000001179">
    <property type="component" value="Segment"/>
</dbReference>
<dbReference type="RefSeq" id="YP_001686750.1">
    <property type="nucleotide sequence ID" value="NC_010342.1"/>
</dbReference>
<gene>
    <name evidence="1" type="ORF">HAPgp14</name>
</gene>
<dbReference type="EMBL" id="EU399241">
    <property type="protein sequence ID" value="ABY90382.1"/>
    <property type="molecule type" value="Genomic_DNA"/>
</dbReference>
<proteinExistence type="predicted"/>
<sequence>MATAPTLALIEGTTLAFSTEWATGDEARTPIDMTGCTARFVIVPEDSRRALVECTTENGGIEIDVATGTISIRVAPEQTAEQLSDAWKNARYELRITFPSGDVYSLLRGRATLTPGVANE</sequence>
<name>B0ZSG2_BPHA1</name>
<dbReference type="KEGG" id="vg:5912357"/>
<organism evidence="1 2">
    <name type="scientific">Halomonas phage phiHAP-1 (isolate -/Gulf of Mexico/-/2001)</name>
    <name type="common">Bacteriophage phiHAP-1</name>
    <dbReference type="NCBI Taxonomy" id="1283337"/>
    <lineage>
        <taxon>Viruses</taxon>
        <taxon>Duplodnaviria</taxon>
        <taxon>Heunggongvirae</taxon>
        <taxon>Uroviricota</taxon>
        <taxon>Caudoviricetes</taxon>
        <taxon>Hapunavirus</taxon>
        <taxon>Hapunavirus HAP1</taxon>
    </lineage>
</organism>
<evidence type="ECO:0000313" key="2">
    <source>
        <dbReference type="Proteomes" id="UP000001179"/>
    </source>
</evidence>
<keyword evidence="2" id="KW-1185">Reference proteome</keyword>
<protein>
    <submittedName>
        <fullName evidence="1">Uncharacterized protein</fullName>
    </submittedName>
</protein>
<reference evidence="1 2" key="1">
    <citation type="journal article" date="2008" name="J. Virol.">
        <title>The temperate marine phage PhiHAP-1 of Halomonas aquamarina possesses a linear plasmid-like prophage genome.</title>
        <authorList>
            <person name="Mobberley J.M."/>
            <person name="Authement R.N."/>
            <person name="Segall A.M."/>
            <person name="Paul J.H."/>
        </authorList>
    </citation>
    <scope>NUCLEOTIDE SEQUENCE</scope>
</reference>
<dbReference type="GeneID" id="5912357"/>
<organismHost>
    <name type="scientific">Vreelandella aquamarina</name>
    <dbReference type="NCBI Taxonomy" id="77097"/>
</organismHost>
<accession>B0ZSG2</accession>